<dbReference type="RefSeq" id="WP_092117169.1">
    <property type="nucleotide sequence ID" value="NZ_FMXO01000003.1"/>
</dbReference>
<dbReference type="Gene3D" id="2.40.160.20">
    <property type="match status" value="1"/>
</dbReference>
<feature type="signal peptide" evidence="2">
    <location>
        <begin position="1"/>
        <end position="21"/>
    </location>
</feature>
<dbReference type="SUPFAM" id="SSF56925">
    <property type="entry name" value="OMPA-like"/>
    <property type="match status" value="1"/>
</dbReference>
<keyword evidence="1 2" id="KW-0732">Signal</keyword>
<dbReference type="InterPro" id="IPR011250">
    <property type="entry name" value="OMP/PagP_B-barrel"/>
</dbReference>
<dbReference type="STRING" id="617002.SAMN05660653_00638"/>
<evidence type="ECO:0000259" key="3">
    <source>
        <dbReference type="Pfam" id="PF13505"/>
    </source>
</evidence>
<dbReference type="OrthoDB" id="5497298at2"/>
<evidence type="ECO:0000256" key="1">
    <source>
        <dbReference type="ARBA" id="ARBA00022729"/>
    </source>
</evidence>
<dbReference type="AlphaFoldDB" id="A0A1G6AXF4"/>
<accession>A0A1G6AXF4</accession>
<proteinExistence type="predicted"/>
<dbReference type="InterPro" id="IPR027385">
    <property type="entry name" value="Beta-barrel_OMP"/>
</dbReference>
<reference evidence="4 5" key="1">
    <citation type="submission" date="2016-10" db="EMBL/GenBank/DDBJ databases">
        <authorList>
            <person name="de Groot N.N."/>
        </authorList>
    </citation>
    <scope>NUCLEOTIDE SEQUENCE [LARGE SCALE GENOMIC DNA]</scope>
    <source>
        <strain evidence="4 5">ASO4-2</strain>
    </source>
</reference>
<sequence>MKKLVIAVFLAVLLSSSTSFAQMRLEGFALGQSNAAFKVNWISFQDSVFDVDLSDGIYLGVEGYHQLFPNLYVGGEIGWARATNDRLVSLDGVTIQTIDTRVHFVPLELNLKYAAEVAPNVVLGFGGGLSYSWLDLDVDVGGRSANVSEDWVFGVQLFTDVNYRFTPNLFAGVNAKYQWTEDMNVHLSGTNFRSNVDMNNFRLGVQVGYMF</sequence>
<organism evidence="4 5">
    <name type="scientific">Desulfonatronum thiosulfatophilum</name>
    <dbReference type="NCBI Taxonomy" id="617002"/>
    <lineage>
        <taxon>Bacteria</taxon>
        <taxon>Pseudomonadati</taxon>
        <taxon>Thermodesulfobacteriota</taxon>
        <taxon>Desulfovibrionia</taxon>
        <taxon>Desulfovibrionales</taxon>
        <taxon>Desulfonatronaceae</taxon>
        <taxon>Desulfonatronum</taxon>
    </lineage>
</organism>
<name>A0A1G6AXF4_9BACT</name>
<evidence type="ECO:0000256" key="2">
    <source>
        <dbReference type="SAM" id="SignalP"/>
    </source>
</evidence>
<keyword evidence="5" id="KW-1185">Reference proteome</keyword>
<dbReference type="Pfam" id="PF13505">
    <property type="entry name" value="OMP_b-brl"/>
    <property type="match status" value="1"/>
</dbReference>
<dbReference type="EMBL" id="FMXO01000003">
    <property type="protein sequence ID" value="SDB13065.1"/>
    <property type="molecule type" value="Genomic_DNA"/>
</dbReference>
<evidence type="ECO:0000313" key="4">
    <source>
        <dbReference type="EMBL" id="SDB13065.1"/>
    </source>
</evidence>
<gene>
    <name evidence="4" type="ORF">SAMN05660653_00638</name>
</gene>
<feature type="chain" id="PRO_5011500392" evidence="2">
    <location>
        <begin position="22"/>
        <end position="211"/>
    </location>
</feature>
<feature type="domain" description="Outer membrane protein beta-barrel" evidence="3">
    <location>
        <begin position="8"/>
        <end position="211"/>
    </location>
</feature>
<protein>
    <submittedName>
        <fullName evidence="4">Outer membrane protein beta-barrel domain-containing protein</fullName>
    </submittedName>
</protein>
<dbReference type="Proteomes" id="UP000198771">
    <property type="component" value="Unassembled WGS sequence"/>
</dbReference>
<evidence type="ECO:0000313" key="5">
    <source>
        <dbReference type="Proteomes" id="UP000198771"/>
    </source>
</evidence>